<comment type="caution">
    <text evidence="1">The sequence shown here is derived from an EMBL/GenBank/DDBJ whole genome shotgun (WGS) entry which is preliminary data.</text>
</comment>
<evidence type="ECO:0000313" key="2">
    <source>
        <dbReference type="Proteomes" id="UP001168524"/>
    </source>
</evidence>
<dbReference type="RefSeq" id="WP_267980202.1">
    <property type="nucleotide sequence ID" value="NZ_JAPQKF010000002.1"/>
</dbReference>
<evidence type="ECO:0000313" key="1">
    <source>
        <dbReference type="EMBL" id="MDN0013951.1"/>
    </source>
</evidence>
<dbReference type="EMBL" id="JAUDZE010000002">
    <property type="protein sequence ID" value="MDN0013951.1"/>
    <property type="molecule type" value="Genomic_DNA"/>
</dbReference>
<dbReference type="Proteomes" id="UP001168524">
    <property type="component" value="Unassembled WGS sequence"/>
</dbReference>
<protein>
    <recommendedName>
        <fullName evidence="3">DUF1311 domain-containing protein</fullName>
    </recommendedName>
</protein>
<name>A0ABT7WMN1_9GAMM</name>
<gene>
    <name evidence="1" type="ORF">QTA56_06815</name>
</gene>
<dbReference type="PROSITE" id="PS51257">
    <property type="entry name" value="PROKAR_LIPOPROTEIN"/>
    <property type="match status" value="1"/>
</dbReference>
<keyword evidence="2" id="KW-1185">Reference proteome</keyword>
<reference evidence="1" key="1">
    <citation type="submission" date="2023-06" db="EMBL/GenBank/DDBJ databases">
        <title>Two novel species of Acinetobacter isolated from motorbike repairing workshop in Vietnam.</title>
        <authorList>
            <person name="Le N.T.T."/>
        </authorList>
    </citation>
    <scope>NUCLEOTIDE SEQUENCE</scope>
    <source>
        <strain evidence="1">VNH17</strain>
    </source>
</reference>
<proteinExistence type="predicted"/>
<evidence type="ECO:0008006" key="3">
    <source>
        <dbReference type="Google" id="ProtNLM"/>
    </source>
</evidence>
<organism evidence="1 2">
    <name type="scientific">Acinetobacter thutiue</name>
    <dbReference type="NCBI Taxonomy" id="2998078"/>
    <lineage>
        <taxon>Bacteria</taxon>
        <taxon>Pseudomonadati</taxon>
        <taxon>Pseudomonadota</taxon>
        <taxon>Gammaproteobacteria</taxon>
        <taxon>Moraxellales</taxon>
        <taxon>Moraxellaceae</taxon>
        <taxon>Acinetobacter</taxon>
    </lineage>
</organism>
<sequence>MNIKVTTLIFTSSLFLFGCNEVNYAKLNYQAQSCSADNSVSCNDIRVQRAIVATEMAYQQMIDEKDKFVAELGQTGYDQLLNLMKQKIEHLKKQRPGLYLRWFQGDSTYYKEVDFGDRIDVEIEKLINARNAAPVLESTSADLIQDGEPIHVASEQNQPAYSSTKYPYSYTLSVVNPAQELDYGWLLDTATGPLKFDINYTSVAQNSIIRRLKKGDCIHFGAQDVPVMNEEHQLYFETYITDPQIVQCE</sequence>
<accession>A0ABT7WMN1</accession>